<feature type="domain" description="DUF2059" evidence="2">
    <location>
        <begin position="98"/>
        <end position="149"/>
    </location>
</feature>
<gene>
    <name evidence="3" type="ORF">O2N63_12335</name>
</gene>
<dbReference type="Proteomes" id="UP001528040">
    <property type="component" value="Unassembled WGS sequence"/>
</dbReference>
<name>A0ABT4W2X7_9RHOB</name>
<dbReference type="RefSeq" id="WP_271054580.1">
    <property type="nucleotide sequence ID" value="NZ_JAQIIO010000006.1"/>
</dbReference>
<dbReference type="InterPro" id="IPR018637">
    <property type="entry name" value="DUF2059"/>
</dbReference>
<evidence type="ECO:0000259" key="2">
    <source>
        <dbReference type="Pfam" id="PF09832"/>
    </source>
</evidence>
<sequence>MRRIASAIAVSLALISPVHVSTAIAEETHTQRLALSAGYIEATLQDLDMQAMITTMWEPLVADIRSKGIPLDDTQIAKINKIYQDEMTEPMYKIMRDQAYVMADVFTFDEIKALRDFYETDLGRAAMIKLPQLAERQTPMVLQMVQEKMPIIIPQVQDILTEGVETQQ</sequence>
<proteinExistence type="predicted"/>
<accession>A0ABT4W2X7</accession>
<dbReference type="Pfam" id="PF09832">
    <property type="entry name" value="DUF2059"/>
    <property type="match status" value="1"/>
</dbReference>
<evidence type="ECO:0000256" key="1">
    <source>
        <dbReference type="SAM" id="SignalP"/>
    </source>
</evidence>
<keyword evidence="1" id="KW-0732">Signal</keyword>
<reference evidence="3 4" key="1">
    <citation type="submission" date="2023-01" db="EMBL/GenBank/DDBJ databases">
        <authorList>
            <person name="Yoon J.-W."/>
        </authorList>
    </citation>
    <scope>NUCLEOTIDE SEQUENCE [LARGE SCALE GENOMIC DNA]</scope>
    <source>
        <strain evidence="3 4">KMU-50</strain>
    </source>
</reference>
<comment type="caution">
    <text evidence="3">The sequence shown here is derived from an EMBL/GenBank/DDBJ whole genome shotgun (WGS) entry which is preliminary data.</text>
</comment>
<evidence type="ECO:0000313" key="4">
    <source>
        <dbReference type="Proteomes" id="UP001528040"/>
    </source>
</evidence>
<keyword evidence="4" id="KW-1185">Reference proteome</keyword>
<feature type="chain" id="PRO_5045564125" evidence="1">
    <location>
        <begin position="26"/>
        <end position="168"/>
    </location>
</feature>
<dbReference type="EMBL" id="JAQIIO010000006">
    <property type="protein sequence ID" value="MDA5094873.1"/>
    <property type="molecule type" value="Genomic_DNA"/>
</dbReference>
<feature type="signal peptide" evidence="1">
    <location>
        <begin position="1"/>
        <end position="25"/>
    </location>
</feature>
<protein>
    <submittedName>
        <fullName evidence="3">DUF2059 domain-containing protein</fullName>
    </submittedName>
</protein>
<organism evidence="3 4">
    <name type="scientific">Aliiroseovarius salicola</name>
    <dbReference type="NCBI Taxonomy" id="3009082"/>
    <lineage>
        <taxon>Bacteria</taxon>
        <taxon>Pseudomonadati</taxon>
        <taxon>Pseudomonadota</taxon>
        <taxon>Alphaproteobacteria</taxon>
        <taxon>Rhodobacterales</taxon>
        <taxon>Paracoccaceae</taxon>
        <taxon>Aliiroseovarius</taxon>
    </lineage>
</organism>
<evidence type="ECO:0000313" key="3">
    <source>
        <dbReference type="EMBL" id="MDA5094873.1"/>
    </source>
</evidence>